<comment type="caution">
    <text evidence="2">The sequence shown here is derived from an EMBL/GenBank/DDBJ whole genome shotgun (WGS) entry which is preliminary data.</text>
</comment>
<evidence type="ECO:0000313" key="2">
    <source>
        <dbReference type="EMBL" id="KAK1133958.1"/>
    </source>
</evidence>
<name>A0AA40KV12_9HYME</name>
<feature type="compositionally biased region" description="Basic and acidic residues" evidence="1">
    <location>
        <begin position="1"/>
        <end position="22"/>
    </location>
</feature>
<accession>A0AA40KV12</accession>
<feature type="compositionally biased region" description="Basic and acidic residues" evidence="1">
    <location>
        <begin position="51"/>
        <end position="60"/>
    </location>
</feature>
<evidence type="ECO:0000256" key="1">
    <source>
        <dbReference type="SAM" id="MobiDB-lite"/>
    </source>
</evidence>
<reference evidence="2" key="1">
    <citation type="submission" date="2021-10" db="EMBL/GenBank/DDBJ databases">
        <title>Melipona bicolor Genome sequencing and assembly.</title>
        <authorList>
            <person name="Araujo N.S."/>
            <person name="Arias M.C."/>
        </authorList>
    </citation>
    <scope>NUCLEOTIDE SEQUENCE</scope>
    <source>
        <strain evidence="2">USP_2M_L1-L4_2017</strain>
        <tissue evidence="2">Whole body</tissue>
    </source>
</reference>
<dbReference type="AlphaFoldDB" id="A0AA40KV12"/>
<dbReference type="Proteomes" id="UP001177670">
    <property type="component" value="Unassembled WGS sequence"/>
</dbReference>
<gene>
    <name evidence="2" type="ORF">K0M31_011744</name>
</gene>
<protein>
    <submittedName>
        <fullName evidence="2">Uncharacterized protein</fullName>
    </submittedName>
</protein>
<dbReference type="EMBL" id="JAHYIQ010000003">
    <property type="protein sequence ID" value="KAK1133958.1"/>
    <property type="molecule type" value="Genomic_DNA"/>
</dbReference>
<evidence type="ECO:0000313" key="3">
    <source>
        <dbReference type="Proteomes" id="UP001177670"/>
    </source>
</evidence>
<sequence length="60" mass="6781">ETRYRLDFTDRPRGSPEVVHHDEDEDEDVNVDGGISAQLSQGGERTAASVERLRDQARIE</sequence>
<feature type="non-terminal residue" evidence="2">
    <location>
        <position position="1"/>
    </location>
</feature>
<organism evidence="2 3">
    <name type="scientific">Melipona bicolor</name>
    <dbReference type="NCBI Taxonomy" id="60889"/>
    <lineage>
        <taxon>Eukaryota</taxon>
        <taxon>Metazoa</taxon>
        <taxon>Ecdysozoa</taxon>
        <taxon>Arthropoda</taxon>
        <taxon>Hexapoda</taxon>
        <taxon>Insecta</taxon>
        <taxon>Pterygota</taxon>
        <taxon>Neoptera</taxon>
        <taxon>Endopterygota</taxon>
        <taxon>Hymenoptera</taxon>
        <taxon>Apocrita</taxon>
        <taxon>Aculeata</taxon>
        <taxon>Apoidea</taxon>
        <taxon>Anthophila</taxon>
        <taxon>Apidae</taxon>
        <taxon>Melipona</taxon>
    </lineage>
</organism>
<proteinExistence type="predicted"/>
<keyword evidence="3" id="KW-1185">Reference proteome</keyword>
<feature type="region of interest" description="Disordered" evidence="1">
    <location>
        <begin position="1"/>
        <end position="60"/>
    </location>
</feature>